<sequence length="203" mass="21572">MRRGCGTVRALGCVLVAAVLAACGGGGEQGREKEKGRPTVDMQQAGERAEAILDGTMAAIQPSVTWSYGFPMKEACSNGLNRPTGAMSINRTRHILTVVSAQRRGNLLGVVQRYWEQHGFTIQSVTPDRDMPSIRGRSSDGFTVALAVGTIGNVHVSAGYSCAEDAPMTYPKGTPGEPGGPKAEELKPRVRSDFWSSEHPVAS</sequence>
<evidence type="ECO:0000256" key="2">
    <source>
        <dbReference type="SAM" id="SignalP"/>
    </source>
</evidence>
<dbReference type="PROSITE" id="PS51257">
    <property type="entry name" value="PROKAR_LIPOPROTEIN"/>
    <property type="match status" value="1"/>
</dbReference>
<feature type="chain" id="PRO_5046732279" description="Lipoprotein" evidence="2">
    <location>
        <begin position="22"/>
        <end position="203"/>
    </location>
</feature>
<accession>A0ABQ2ZUL8</accession>
<feature type="region of interest" description="Disordered" evidence="1">
    <location>
        <begin position="168"/>
        <end position="203"/>
    </location>
</feature>
<evidence type="ECO:0000256" key="1">
    <source>
        <dbReference type="SAM" id="MobiDB-lite"/>
    </source>
</evidence>
<evidence type="ECO:0000313" key="4">
    <source>
        <dbReference type="Proteomes" id="UP000600946"/>
    </source>
</evidence>
<comment type="caution">
    <text evidence="3">The sequence shown here is derived from an EMBL/GenBank/DDBJ whole genome shotgun (WGS) entry which is preliminary data.</text>
</comment>
<proteinExistence type="predicted"/>
<dbReference type="EMBL" id="BMUU01000002">
    <property type="protein sequence ID" value="GGY23857.1"/>
    <property type="molecule type" value="Genomic_DNA"/>
</dbReference>
<keyword evidence="4" id="KW-1185">Reference proteome</keyword>
<feature type="signal peptide" evidence="2">
    <location>
        <begin position="1"/>
        <end position="21"/>
    </location>
</feature>
<dbReference type="Proteomes" id="UP000600946">
    <property type="component" value="Unassembled WGS sequence"/>
</dbReference>
<reference evidence="4" key="1">
    <citation type="journal article" date="2019" name="Int. J. Syst. Evol. Microbiol.">
        <title>The Global Catalogue of Microorganisms (GCM) 10K type strain sequencing project: providing services to taxonomists for standard genome sequencing and annotation.</title>
        <authorList>
            <consortium name="The Broad Institute Genomics Platform"/>
            <consortium name="The Broad Institute Genome Sequencing Center for Infectious Disease"/>
            <person name="Wu L."/>
            <person name="Ma J."/>
        </authorList>
    </citation>
    <scope>NUCLEOTIDE SEQUENCE [LARGE SCALE GENOMIC DNA]</scope>
    <source>
        <strain evidence="4">JCM 4594</strain>
    </source>
</reference>
<evidence type="ECO:0008006" key="5">
    <source>
        <dbReference type="Google" id="ProtNLM"/>
    </source>
</evidence>
<gene>
    <name evidence="3" type="ORF">GCM10010326_16850</name>
</gene>
<keyword evidence="2" id="KW-0732">Signal</keyword>
<feature type="compositionally biased region" description="Basic and acidic residues" evidence="1">
    <location>
        <begin position="182"/>
        <end position="192"/>
    </location>
</feature>
<evidence type="ECO:0000313" key="3">
    <source>
        <dbReference type="EMBL" id="GGY23857.1"/>
    </source>
</evidence>
<organism evidence="3 4">
    <name type="scientific">Streptomyces xanthochromogenes</name>
    <dbReference type="NCBI Taxonomy" id="67384"/>
    <lineage>
        <taxon>Bacteria</taxon>
        <taxon>Bacillati</taxon>
        <taxon>Actinomycetota</taxon>
        <taxon>Actinomycetes</taxon>
        <taxon>Kitasatosporales</taxon>
        <taxon>Streptomycetaceae</taxon>
        <taxon>Streptomyces</taxon>
    </lineage>
</organism>
<name>A0ABQ2ZUL8_9ACTN</name>
<protein>
    <recommendedName>
        <fullName evidence="5">Lipoprotein</fullName>
    </recommendedName>
</protein>